<evidence type="ECO:0000259" key="2">
    <source>
        <dbReference type="Pfam" id="PF06812"/>
    </source>
</evidence>
<keyword evidence="4" id="KW-1185">Reference proteome</keyword>
<protein>
    <submittedName>
        <fullName evidence="3">Type VI secretion system protein TssA</fullName>
    </submittedName>
</protein>
<dbReference type="InterPro" id="IPR017740">
    <property type="entry name" value="TssA-like"/>
</dbReference>
<organism evidence="3 4">
    <name type="scientific">Sedimentitalea todarodis</name>
    <dbReference type="NCBI Taxonomy" id="1631240"/>
    <lineage>
        <taxon>Bacteria</taxon>
        <taxon>Pseudomonadati</taxon>
        <taxon>Pseudomonadota</taxon>
        <taxon>Alphaproteobacteria</taxon>
        <taxon>Rhodobacterales</taxon>
        <taxon>Paracoccaceae</taxon>
        <taxon>Sedimentitalea</taxon>
    </lineage>
</organism>
<gene>
    <name evidence="3" type="primary">tssA</name>
    <name evidence="3" type="ORF">QO231_19075</name>
</gene>
<name>A0ABU3VJQ0_9RHOB</name>
<comment type="caution">
    <text evidence="3">The sequence shown here is derived from an EMBL/GenBank/DDBJ whole genome shotgun (WGS) entry which is preliminary data.</text>
</comment>
<dbReference type="Proteomes" id="UP001255416">
    <property type="component" value="Unassembled WGS sequence"/>
</dbReference>
<reference evidence="4" key="1">
    <citation type="submission" date="2023-05" db="EMBL/GenBank/DDBJ databases">
        <title>Sedimentitalea sp. nov. JM2-8.</title>
        <authorList>
            <person name="Huang J."/>
        </authorList>
    </citation>
    <scope>NUCLEOTIDE SEQUENCE [LARGE SCALE GENOMIC DNA]</scope>
    <source>
        <strain evidence="4">KHS03</strain>
    </source>
</reference>
<dbReference type="InterPro" id="IPR010657">
    <property type="entry name" value="ImpA_N"/>
</dbReference>
<feature type="domain" description="ImpA N-terminal" evidence="2">
    <location>
        <begin position="11"/>
        <end position="130"/>
    </location>
</feature>
<evidence type="ECO:0000256" key="1">
    <source>
        <dbReference type="SAM" id="MobiDB-lite"/>
    </source>
</evidence>
<evidence type="ECO:0000313" key="4">
    <source>
        <dbReference type="Proteomes" id="UP001255416"/>
    </source>
</evidence>
<dbReference type="EMBL" id="JASMWN010000018">
    <property type="protein sequence ID" value="MDU9005939.1"/>
    <property type="molecule type" value="Genomic_DNA"/>
</dbReference>
<dbReference type="PANTHER" id="PTHR37951">
    <property type="entry name" value="CYTOPLASMIC PROTEIN-RELATED"/>
    <property type="match status" value="1"/>
</dbReference>
<feature type="compositionally biased region" description="Low complexity" evidence="1">
    <location>
        <begin position="265"/>
        <end position="279"/>
    </location>
</feature>
<dbReference type="NCBIfam" id="TIGR03363">
    <property type="entry name" value="VI_chp_8"/>
    <property type="match status" value="1"/>
</dbReference>
<dbReference type="RefSeq" id="WP_316780120.1">
    <property type="nucleotide sequence ID" value="NZ_JASMWN010000018.1"/>
</dbReference>
<evidence type="ECO:0000313" key="3">
    <source>
        <dbReference type="EMBL" id="MDU9005939.1"/>
    </source>
</evidence>
<accession>A0ABU3VJQ0</accession>
<dbReference type="PANTHER" id="PTHR37951:SF1">
    <property type="entry name" value="TYPE VI SECRETION SYSTEM COMPONENT TSSA1"/>
    <property type="match status" value="1"/>
</dbReference>
<feature type="region of interest" description="Disordered" evidence="1">
    <location>
        <begin position="248"/>
        <end position="279"/>
    </location>
</feature>
<proteinExistence type="predicted"/>
<sequence>MDPAVLLQSKSDDSPSGENLEYETVFTEMELAAQPIEEQQVGDAKTEGHEPDYREVIKKALLVLEQSHDLRAGVFLADAILNIEGLKGYADATTVLRGHVEQFWDTCHPELDEDDDNDPTMRVNAIQGLCGQPGGMAGPSLAYRSLRRVALTESRGFGRFSMRDIEVSEGQIALPEGETGPDTAAISAAFQDTDDDVLAETLAAVQTASENIRAISAVFDEKTPGRGPELDPLVKLLDQMARRLGEYTSADDPTIQVDDSHGDADAPAAAATSAAPTRAVGSINSRSDVTNALDRIVGYYRQHEPSSPVPILLERAKRLVNADFLTIIQDIAPNEFDNVKILGGIDND</sequence>
<dbReference type="Pfam" id="PF06812">
    <property type="entry name" value="ImpA_N"/>
    <property type="match status" value="1"/>
</dbReference>